<name>A0A1L7XDT8_9HELO</name>
<organism evidence="2 3">
    <name type="scientific">Phialocephala subalpina</name>
    <dbReference type="NCBI Taxonomy" id="576137"/>
    <lineage>
        <taxon>Eukaryota</taxon>
        <taxon>Fungi</taxon>
        <taxon>Dikarya</taxon>
        <taxon>Ascomycota</taxon>
        <taxon>Pezizomycotina</taxon>
        <taxon>Leotiomycetes</taxon>
        <taxon>Helotiales</taxon>
        <taxon>Mollisiaceae</taxon>
        <taxon>Phialocephala</taxon>
        <taxon>Phialocephala fortinii species complex</taxon>
    </lineage>
</organism>
<evidence type="ECO:0000259" key="1">
    <source>
        <dbReference type="Pfam" id="PF13649"/>
    </source>
</evidence>
<accession>A0A1L7XDT8</accession>
<dbReference type="Gene3D" id="3.40.50.150">
    <property type="entry name" value="Vaccinia Virus protein VP39"/>
    <property type="match status" value="1"/>
</dbReference>
<evidence type="ECO:0000313" key="3">
    <source>
        <dbReference type="Proteomes" id="UP000184330"/>
    </source>
</evidence>
<dbReference type="CDD" id="cd02440">
    <property type="entry name" value="AdoMet_MTases"/>
    <property type="match status" value="1"/>
</dbReference>
<protein>
    <recommendedName>
        <fullName evidence="1">Methyltransferase domain-containing protein</fullName>
    </recommendedName>
</protein>
<evidence type="ECO:0000313" key="2">
    <source>
        <dbReference type="EMBL" id="CZR63210.1"/>
    </source>
</evidence>
<sequence length="290" mass="31609">MAFNMPESTNPFVPKQALAPTPQLYDELIADCMINLAKVTVSQIPPITSGSVIHDNGCGTGAGTTAIFASISNSPAAISVKATDINDHALEIYRGKAIKNNRPAEAINMNSSELMFEDETFTHSLSNTLLFVLPNDGIDAVKETYRTLKPNGIALFNTWSHVPNMSPIQRAATLTRPPGAPLPRQGLEKWTQASHLTSVLEQGGFEKENIEIKQKEIWATTTVGLERYASMLWSFIGGTGESGWLESDEQNWDRALGVVVEELKKGEGFEELDGGGLRLRFVAHVAVARK</sequence>
<reference evidence="2 3" key="1">
    <citation type="submission" date="2016-03" db="EMBL/GenBank/DDBJ databases">
        <authorList>
            <person name="Ploux O."/>
        </authorList>
    </citation>
    <scope>NUCLEOTIDE SEQUENCE [LARGE SCALE GENOMIC DNA]</scope>
    <source>
        <strain evidence="2 3">UAMH 11012</strain>
    </source>
</reference>
<dbReference type="SUPFAM" id="SSF53335">
    <property type="entry name" value="S-adenosyl-L-methionine-dependent methyltransferases"/>
    <property type="match status" value="1"/>
</dbReference>
<dbReference type="OrthoDB" id="2013972at2759"/>
<feature type="domain" description="Methyltransferase" evidence="1">
    <location>
        <begin position="54"/>
        <end position="152"/>
    </location>
</feature>
<keyword evidence="3" id="KW-1185">Reference proteome</keyword>
<gene>
    <name evidence="2" type="ORF">PAC_13107</name>
</gene>
<dbReference type="STRING" id="576137.A0A1L7XDT8"/>
<dbReference type="EMBL" id="FJOG01000023">
    <property type="protein sequence ID" value="CZR63210.1"/>
    <property type="molecule type" value="Genomic_DNA"/>
</dbReference>
<dbReference type="Proteomes" id="UP000184330">
    <property type="component" value="Unassembled WGS sequence"/>
</dbReference>
<dbReference type="InterPro" id="IPR029063">
    <property type="entry name" value="SAM-dependent_MTases_sf"/>
</dbReference>
<proteinExistence type="predicted"/>
<dbReference type="InterPro" id="IPR041698">
    <property type="entry name" value="Methyltransf_25"/>
</dbReference>
<dbReference type="AlphaFoldDB" id="A0A1L7XDT8"/>
<dbReference type="Pfam" id="PF13649">
    <property type="entry name" value="Methyltransf_25"/>
    <property type="match status" value="1"/>
</dbReference>